<proteinExistence type="predicted"/>
<dbReference type="EMBL" id="JAATEJ010000001">
    <property type="protein sequence ID" value="NJP42306.1"/>
    <property type="molecule type" value="Genomic_DNA"/>
</dbReference>
<comment type="caution">
    <text evidence="2">The sequence shown here is derived from an EMBL/GenBank/DDBJ whole genome shotgun (WGS) entry which is preliminary data.</text>
</comment>
<evidence type="ECO:0000313" key="2">
    <source>
        <dbReference type="EMBL" id="NJP42306.1"/>
    </source>
</evidence>
<reference evidence="2 3" key="1">
    <citation type="submission" date="2020-03" db="EMBL/GenBank/DDBJ databases">
        <title>WGS of actinomycetes isolated from Thailand.</title>
        <authorList>
            <person name="Thawai C."/>
        </authorList>
    </citation>
    <scope>NUCLEOTIDE SEQUENCE [LARGE SCALE GENOMIC DNA]</scope>
    <source>
        <strain evidence="2 3">PRB2-1</strain>
    </source>
</reference>
<evidence type="ECO:0000256" key="1">
    <source>
        <dbReference type="SAM" id="Coils"/>
    </source>
</evidence>
<name>A0ABX0ZG73_9ACTN</name>
<keyword evidence="1" id="KW-0175">Coiled coil</keyword>
<sequence length="100" mass="10824">MSTQITIFLDKHATASSTASLLGSLYFYSDAAQSTSVSFLFPNSTPLADKVRAAESMLLGVQGWRDDLVRLAEQERTAQDELAEARAEIARLKAEAGEDA</sequence>
<protein>
    <submittedName>
        <fullName evidence="2">Uncharacterized protein</fullName>
    </submittedName>
</protein>
<keyword evidence="3" id="KW-1185">Reference proteome</keyword>
<gene>
    <name evidence="2" type="ORF">HCN08_02575</name>
</gene>
<dbReference type="RefSeq" id="WP_167981137.1">
    <property type="nucleotide sequence ID" value="NZ_JAATEJ010000001.1"/>
</dbReference>
<feature type="coiled-coil region" evidence="1">
    <location>
        <begin position="68"/>
        <end position="95"/>
    </location>
</feature>
<evidence type="ECO:0000313" key="3">
    <source>
        <dbReference type="Proteomes" id="UP000734511"/>
    </source>
</evidence>
<organism evidence="2 3">
    <name type="scientific">Actinacidiphila epipremni</name>
    <dbReference type="NCBI Taxonomy" id="2053013"/>
    <lineage>
        <taxon>Bacteria</taxon>
        <taxon>Bacillati</taxon>
        <taxon>Actinomycetota</taxon>
        <taxon>Actinomycetes</taxon>
        <taxon>Kitasatosporales</taxon>
        <taxon>Streptomycetaceae</taxon>
        <taxon>Actinacidiphila</taxon>
    </lineage>
</organism>
<accession>A0ABX0ZG73</accession>
<dbReference type="Proteomes" id="UP000734511">
    <property type="component" value="Unassembled WGS sequence"/>
</dbReference>